<feature type="domain" description="RsaL-like HTH" evidence="1">
    <location>
        <begin position="84"/>
        <end position="127"/>
    </location>
</feature>
<gene>
    <name evidence="2" type="ORF">I8J34_23565</name>
</gene>
<dbReference type="InterPro" id="IPR055172">
    <property type="entry name" value="HTH_RsaL-like"/>
</dbReference>
<dbReference type="SUPFAM" id="SSF47413">
    <property type="entry name" value="lambda repressor-like DNA-binding domains"/>
    <property type="match status" value="1"/>
</dbReference>
<protein>
    <submittedName>
        <fullName evidence="2">Helix-turn-helix transcriptional regulator</fullName>
    </submittedName>
</protein>
<sequence length="329" mass="36708">MHSPIPFFLTWREALGLSLEAFWPRYGVAAGAGARYERSLQGMPRVLVLLVALHRIARVDEADLAWVAEASDMNSGGLGRALFDLRTRLGLTQTEFWARFDIAQATGGRYERGMTILPAARRLLCLYLAGRVDDEALAEGRRWLAAQVLPDPDAGASEICEADARPDDLYAIRWMRTHLDGEPGYLVKLERRQQTHTSWFGLNRYGTALKALAAAQHWRDALIADHRPVSKREFVAKVRRNNTSGVAGVRRVVSVFTLASGKSVEHVVWAARPPRCLKVSGRSFRVDEYGEDGARARAIALRRHFEAQVDGFHAPNVPEGFLPDDNGRL</sequence>
<dbReference type="Gene3D" id="1.10.260.40">
    <property type="entry name" value="lambda repressor-like DNA-binding domains"/>
    <property type="match status" value="1"/>
</dbReference>
<proteinExistence type="predicted"/>
<organism evidence="2 3">
    <name type="scientific">Denitromonas iodatirespirans</name>
    <dbReference type="NCBI Taxonomy" id="2795389"/>
    <lineage>
        <taxon>Bacteria</taxon>
        <taxon>Pseudomonadati</taxon>
        <taxon>Pseudomonadota</taxon>
        <taxon>Betaproteobacteria</taxon>
        <taxon>Rhodocyclales</taxon>
        <taxon>Zoogloeaceae</taxon>
        <taxon>Denitromonas</taxon>
    </lineage>
</organism>
<accession>A0A944DEN3</accession>
<dbReference type="GO" id="GO:0003677">
    <property type="term" value="F:DNA binding"/>
    <property type="evidence" value="ECO:0007669"/>
    <property type="project" value="InterPro"/>
</dbReference>
<feature type="domain" description="RsaL-like HTH" evidence="1">
    <location>
        <begin position="10"/>
        <end position="54"/>
    </location>
</feature>
<name>A0A944DEN3_DENI1</name>
<dbReference type="CDD" id="cd00093">
    <property type="entry name" value="HTH_XRE"/>
    <property type="match status" value="1"/>
</dbReference>
<dbReference type="Proteomes" id="UP000694660">
    <property type="component" value="Unassembled WGS sequence"/>
</dbReference>
<dbReference type="InterPro" id="IPR001387">
    <property type="entry name" value="Cro/C1-type_HTH"/>
</dbReference>
<dbReference type="RefSeq" id="WP_214364089.1">
    <property type="nucleotide sequence ID" value="NZ_JAEKFT010000059.1"/>
</dbReference>
<dbReference type="AlphaFoldDB" id="A0A944DEN3"/>
<comment type="caution">
    <text evidence="2">The sequence shown here is derived from an EMBL/GenBank/DDBJ whole genome shotgun (WGS) entry which is preliminary data.</text>
</comment>
<evidence type="ECO:0000259" key="1">
    <source>
        <dbReference type="Pfam" id="PF22495"/>
    </source>
</evidence>
<keyword evidence="3" id="KW-1185">Reference proteome</keyword>
<evidence type="ECO:0000313" key="2">
    <source>
        <dbReference type="EMBL" id="MBT0964167.1"/>
    </source>
</evidence>
<evidence type="ECO:0000313" key="3">
    <source>
        <dbReference type="Proteomes" id="UP000694660"/>
    </source>
</evidence>
<reference evidence="3" key="1">
    <citation type="journal article" date="2022" name="ISME J.">
        <title>Genetic and phylogenetic analysis of dissimilatory iodate-reducing bacteria identifies potential niches across the world's oceans.</title>
        <authorList>
            <person name="Reyes-Umana V."/>
            <person name="Henning Z."/>
            <person name="Lee K."/>
            <person name="Barnum T.P."/>
            <person name="Coates J.D."/>
        </authorList>
    </citation>
    <scope>NUCLEOTIDE SEQUENCE [LARGE SCALE GENOMIC DNA]</scope>
    <source>
        <strain evidence="3">IR12</strain>
    </source>
</reference>
<dbReference type="InterPro" id="IPR010982">
    <property type="entry name" value="Lambda_DNA-bd_dom_sf"/>
</dbReference>
<dbReference type="EMBL" id="JAEKFT010000059">
    <property type="protein sequence ID" value="MBT0964167.1"/>
    <property type="molecule type" value="Genomic_DNA"/>
</dbReference>
<dbReference type="Pfam" id="PF22495">
    <property type="entry name" value="HTH_92"/>
    <property type="match status" value="2"/>
</dbReference>